<protein>
    <submittedName>
        <fullName evidence="1">DUF2783 domain-containing protein</fullName>
    </submittedName>
</protein>
<comment type="caution">
    <text evidence="1">The sequence shown here is derived from an EMBL/GenBank/DDBJ whole genome shotgun (WGS) entry which is preliminary data.</text>
</comment>
<accession>A0ABR9SC19</accession>
<dbReference type="RefSeq" id="WP_193779439.1">
    <property type="nucleotide sequence ID" value="NZ_JADDOJ010000012.1"/>
</dbReference>
<keyword evidence="2" id="KW-1185">Reference proteome</keyword>
<evidence type="ECO:0000313" key="2">
    <source>
        <dbReference type="Proteomes" id="UP000715965"/>
    </source>
</evidence>
<evidence type="ECO:0000313" key="1">
    <source>
        <dbReference type="EMBL" id="MBE7939894.1"/>
    </source>
</evidence>
<name>A0ABR9SC19_9BURK</name>
<gene>
    <name evidence="1" type="ORF">IM725_04810</name>
</gene>
<sequence>MPTPTQTLDIPGLETVYDLLASAIDAAGPQKSELMLVKLALLNANALGDPALFRQHLEAAAADL</sequence>
<organism evidence="1 2">
    <name type="scientific">Ramlibacter aquaticus</name>
    <dbReference type="NCBI Taxonomy" id="2780094"/>
    <lineage>
        <taxon>Bacteria</taxon>
        <taxon>Pseudomonadati</taxon>
        <taxon>Pseudomonadota</taxon>
        <taxon>Betaproteobacteria</taxon>
        <taxon>Burkholderiales</taxon>
        <taxon>Comamonadaceae</taxon>
        <taxon>Ramlibacter</taxon>
    </lineage>
</organism>
<proteinExistence type="predicted"/>
<dbReference type="Proteomes" id="UP000715965">
    <property type="component" value="Unassembled WGS sequence"/>
</dbReference>
<reference evidence="1 2" key="1">
    <citation type="submission" date="2020-10" db="EMBL/GenBank/DDBJ databases">
        <title>Draft genome of Ramlibacter aquaticus LMG 30558.</title>
        <authorList>
            <person name="Props R."/>
        </authorList>
    </citation>
    <scope>NUCLEOTIDE SEQUENCE [LARGE SCALE GENOMIC DNA]</scope>
    <source>
        <strain evidence="1 2">LMG 30558</strain>
    </source>
</reference>
<dbReference type="EMBL" id="JADDOJ010000012">
    <property type="protein sequence ID" value="MBE7939894.1"/>
    <property type="molecule type" value="Genomic_DNA"/>
</dbReference>